<feature type="transmembrane region" description="Helical" evidence="8">
    <location>
        <begin position="303"/>
        <end position="321"/>
    </location>
</feature>
<protein>
    <recommendedName>
        <fullName evidence="8">Probable lipid II flippase MurJ</fullName>
    </recommendedName>
</protein>
<keyword evidence="5 8" id="KW-0573">Peptidoglycan synthesis</keyword>
<evidence type="ECO:0000313" key="9">
    <source>
        <dbReference type="EMBL" id="MBB6053121.1"/>
    </source>
</evidence>
<feature type="transmembrane region" description="Helical" evidence="8">
    <location>
        <begin position="184"/>
        <end position="207"/>
    </location>
</feature>
<comment type="function">
    <text evidence="8">Involved in peptidoglycan biosynthesis. Transports lipid-linked peptidoglycan precursors from the inner to the outer leaflet of the cytoplasmic membrane.</text>
</comment>
<dbReference type="Proteomes" id="UP000520814">
    <property type="component" value="Unassembled WGS sequence"/>
</dbReference>
<keyword evidence="3 8" id="KW-0812">Transmembrane</keyword>
<organism evidence="9 10">
    <name type="scientific">Armatimonas rosea</name>
    <dbReference type="NCBI Taxonomy" id="685828"/>
    <lineage>
        <taxon>Bacteria</taxon>
        <taxon>Bacillati</taxon>
        <taxon>Armatimonadota</taxon>
        <taxon>Armatimonadia</taxon>
        <taxon>Armatimonadales</taxon>
        <taxon>Armatimonadaceae</taxon>
        <taxon>Armatimonas</taxon>
    </lineage>
</organism>
<comment type="pathway">
    <text evidence="8">Cell wall biogenesis; peptidoglycan biosynthesis.</text>
</comment>
<dbReference type="InterPro" id="IPR051050">
    <property type="entry name" value="Lipid_II_flippase_MurJ/MviN"/>
</dbReference>
<dbReference type="InterPro" id="IPR004268">
    <property type="entry name" value="MurJ"/>
</dbReference>
<evidence type="ECO:0000256" key="2">
    <source>
        <dbReference type="ARBA" id="ARBA00022475"/>
    </source>
</evidence>
<evidence type="ECO:0000256" key="7">
    <source>
        <dbReference type="ARBA" id="ARBA00023136"/>
    </source>
</evidence>
<feature type="transmembrane region" description="Helical" evidence="8">
    <location>
        <begin position="445"/>
        <end position="466"/>
    </location>
</feature>
<feature type="transmembrane region" description="Helical" evidence="8">
    <location>
        <begin position="85"/>
        <end position="109"/>
    </location>
</feature>
<comment type="similarity">
    <text evidence="8">Belongs to the MurJ/MviN family.</text>
</comment>
<name>A0A7W9SUX9_ARMRO</name>
<sequence length="571" mass="62041">MTRSAGKNTLLVMAFVLLSRVLGVVRDMVINQVFGQNHVTDIYTAAFRIPDILQYLVAGGALATVFVPVFTEYWNAGKQRDAWKVFGTVMSVVACIALVLVLIMELAAAPLGRFMNPGLGLQKQVTVSFWDGWRVLLHPDDAPQEQRDAWEQVARLSRILLPAQWCFFVGGLMMGTLNARHRFLIPAIGPIAYNGLIIVGGLTQLFVPENQRSITAMCWGALFGAVAGNFFLPIWELKRTGGKFWLSFEVGHPGVRKVGKLMLPALLGLSLSQLGFWITGSFASGEGSLSALRNAYNLTQAPIGIFAQASAIVIFPTISGLAAEKNWKEFRKEIHYGIRRILFLTMPASLLMATLAEPIIAAIYFKGKFTQDASGAFTVANLLASAMALRLYSLGTFAWSAQAVLARGFYAMQNSKTPVVITTCMVFFFTGLCAFLPRVPGLANYGLALALSLAGTVNMLIFFRTLQKHVGGLNLRGLVVAALKITLAALAASGTAFLFLRLFWHLPTVEHQGSARFQGIAVSVLASAASLAVYGIVCALLRVPELWSIRDMFKKKPKDSAASPSVPQSPE</sequence>
<comment type="caution">
    <text evidence="9">The sequence shown here is derived from an EMBL/GenBank/DDBJ whole genome shotgun (WGS) entry which is preliminary data.</text>
</comment>
<evidence type="ECO:0000256" key="8">
    <source>
        <dbReference type="HAMAP-Rule" id="MF_02078"/>
    </source>
</evidence>
<dbReference type="EMBL" id="JACHGW010000005">
    <property type="protein sequence ID" value="MBB6053121.1"/>
    <property type="molecule type" value="Genomic_DNA"/>
</dbReference>
<comment type="subcellular location">
    <subcellularLocation>
        <location evidence="1 8">Cell membrane</location>
        <topology evidence="1 8">Multi-pass membrane protein</topology>
    </subcellularLocation>
</comment>
<evidence type="ECO:0000256" key="6">
    <source>
        <dbReference type="ARBA" id="ARBA00022989"/>
    </source>
</evidence>
<evidence type="ECO:0000256" key="4">
    <source>
        <dbReference type="ARBA" id="ARBA00022960"/>
    </source>
</evidence>
<reference evidence="9 10" key="1">
    <citation type="submission" date="2020-08" db="EMBL/GenBank/DDBJ databases">
        <title>Genomic Encyclopedia of Type Strains, Phase IV (KMG-IV): sequencing the most valuable type-strain genomes for metagenomic binning, comparative biology and taxonomic classification.</title>
        <authorList>
            <person name="Goeker M."/>
        </authorList>
    </citation>
    <scope>NUCLEOTIDE SEQUENCE [LARGE SCALE GENOMIC DNA]</scope>
    <source>
        <strain evidence="9 10">DSM 23562</strain>
    </source>
</reference>
<evidence type="ECO:0000313" key="10">
    <source>
        <dbReference type="Proteomes" id="UP000520814"/>
    </source>
</evidence>
<dbReference type="PANTHER" id="PTHR47019">
    <property type="entry name" value="LIPID II FLIPPASE MURJ"/>
    <property type="match status" value="1"/>
</dbReference>
<keyword evidence="4 8" id="KW-0133">Cell shape</keyword>
<accession>A0A7W9SUX9</accession>
<feature type="transmembrane region" description="Helical" evidence="8">
    <location>
        <begin position="341"/>
        <end position="365"/>
    </location>
</feature>
<keyword evidence="10" id="KW-1185">Reference proteome</keyword>
<dbReference type="RefSeq" id="WP_184203102.1">
    <property type="nucleotide sequence ID" value="NZ_JACHGW010000005.1"/>
</dbReference>
<dbReference type="GO" id="GO:0008360">
    <property type="term" value="P:regulation of cell shape"/>
    <property type="evidence" value="ECO:0007669"/>
    <property type="project" value="UniProtKB-KW"/>
</dbReference>
<keyword evidence="7 8" id="KW-0472">Membrane</keyword>
<keyword evidence="2 8" id="KW-1003">Cell membrane</keyword>
<feature type="transmembrane region" description="Helical" evidence="8">
    <location>
        <begin position="478"/>
        <end position="500"/>
    </location>
</feature>
<keyword evidence="8" id="KW-0813">Transport</keyword>
<feature type="transmembrane region" description="Helical" evidence="8">
    <location>
        <begin position="261"/>
        <end position="283"/>
    </location>
</feature>
<evidence type="ECO:0000256" key="5">
    <source>
        <dbReference type="ARBA" id="ARBA00022984"/>
    </source>
</evidence>
<dbReference type="GO" id="GO:0034204">
    <property type="term" value="P:lipid translocation"/>
    <property type="evidence" value="ECO:0007669"/>
    <property type="project" value="TreeGrafter"/>
</dbReference>
<keyword evidence="6 8" id="KW-1133">Transmembrane helix</keyword>
<feature type="transmembrane region" description="Helical" evidence="8">
    <location>
        <begin position="419"/>
        <end position="439"/>
    </location>
</feature>
<feature type="transmembrane region" description="Helical" evidence="8">
    <location>
        <begin position="520"/>
        <end position="543"/>
    </location>
</feature>
<evidence type="ECO:0000256" key="3">
    <source>
        <dbReference type="ARBA" id="ARBA00022692"/>
    </source>
</evidence>
<feature type="transmembrane region" description="Helical" evidence="8">
    <location>
        <begin position="377"/>
        <end position="399"/>
    </location>
</feature>
<dbReference type="GO" id="GO:0071555">
    <property type="term" value="P:cell wall organization"/>
    <property type="evidence" value="ECO:0007669"/>
    <property type="project" value="UniProtKB-KW"/>
</dbReference>
<dbReference type="Pfam" id="PF03023">
    <property type="entry name" value="MurJ"/>
    <property type="match status" value="1"/>
</dbReference>
<proteinExistence type="inferred from homology"/>
<feature type="transmembrane region" description="Helical" evidence="8">
    <location>
        <begin position="213"/>
        <end position="235"/>
    </location>
</feature>
<dbReference type="PRINTS" id="PR01806">
    <property type="entry name" value="VIRFACTRMVIN"/>
</dbReference>
<dbReference type="GO" id="GO:0009252">
    <property type="term" value="P:peptidoglycan biosynthetic process"/>
    <property type="evidence" value="ECO:0007669"/>
    <property type="project" value="UniProtKB-UniRule"/>
</dbReference>
<dbReference type="HAMAP" id="MF_02078">
    <property type="entry name" value="MurJ_MviN"/>
    <property type="match status" value="1"/>
</dbReference>
<dbReference type="CDD" id="cd13123">
    <property type="entry name" value="MATE_MurJ_like"/>
    <property type="match status" value="1"/>
</dbReference>
<dbReference type="PANTHER" id="PTHR47019:SF1">
    <property type="entry name" value="LIPID II FLIPPASE MURJ"/>
    <property type="match status" value="1"/>
</dbReference>
<dbReference type="AlphaFoldDB" id="A0A7W9SUX9"/>
<evidence type="ECO:0000256" key="1">
    <source>
        <dbReference type="ARBA" id="ARBA00004651"/>
    </source>
</evidence>
<dbReference type="UniPathway" id="UPA00219"/>
<feature type="transmembrane region" description="Helical" evidence="8">
    <location>
        <begin position="52"/>
        <end position="73"/>
    </location>
</feature>
<dbReference type="GO" id="GO:0015648">
    <property type="term" value="F:lipid-linked peptidoglycan transporter activity"/>
    <property type="evidence" value="ECO:0007669"/>
    <property type="project" value="UniProtKB-UniRule"/>
</dbReference>
<keyword evidence="8" id="KW-0961">Cell wall biogenesis/degradation</keyword>
<dbReference type="GO" id="GO:0005886">
    <property type="term" value="C:plasma membrane"/>
    <property type="evidence" value="ECO:0007669"/>
    <property type="project" value="UniProtKB-SubCell"/>
</dbReference>
<gene>
    <name evidence="8" type="primary">murJ</name>
    <name evidence="9" type="ORF">HNQ39_004953</name>
</gene>